<evidence type="ECO:0000256" key="3">
    <source>
        <dbReference type="ARBA" id="ARBA00023274"/>
    </source>
</evidence>
<protein>
    <recommendedName>
        <fullName evidence="4">S1 motif domain-containing protein</fullName>
    </recommendedName>
</protein>
<sequence>MATKKIVKKKVKAIKDKVKKVSEPMTMEELLKGEGEKKVGLKKGQNVKGKITLIKNKAIFIDVGGKTDAVVLGKEFEFVKDYVSDLKVGDEIEVQIKQPENDKGQILVSMRGAASGYGWNYYLEKEKNGGEVTVFGKELNRGGIVVVAPFGFYGFIPGSQIGGKYDLDPEKLLGKKIKTKVLEVDQFKNRLVFSERLVSEPNKVGEESEAIEGLKLGDNFEAEVVRVEPFGIFVRVEKPFAESVLKLEGLVHISEISWEKVDNVSGMFKSKDKVKVVLVNKQDGRLQFSIKRLKDDPWKNIETKYSKEKEFDGEVTKIASFGALVRLEPGIEGLVHVSKLAGATLKDGEKVQVYIESIDVPKRKVSLGLVLSDKKNVLYK</sequence>
<dbReference type="PRINTS" id="PR00681">
    <property type="entry name" value="RIBOSOMALS1"/>
</dbReference>
<evidence type="ECO:0000256" key="1">
    <source>
        <dbReference type="ARBA" id="ARBA00006767"/>
    </source>
</evidence>
<keyword evidence="3" id="KW-0687">Ribonucleoprotein</keyword>
<dbReference type="SUPFAM" id="SSF50249">
    <property type="entry name" value="Nucleic acid-binding proteins"/>
    <property type="match status" value="4"/>
</dbReference>
<organism evidence="5 6">
    <name type="scientific">Candidatus Shapirobacteria bacterium CG_4_10_14_0_2_um_filter_40_12</name>
    <dbReference type="NCBI Taxonomy" id="1974871"/>
    <lineage>
        <taxon>Bacteria</taxon>
        <taxon>Candidatus Shapironibacteriota</taxon>
    </lineage>
</organism>
<dbReference type="GO" id="GO:0005840">
    <property type="term" value="C:ribosome"/>
    <property type="evidence" value="ECO:0007669"/>
    <property type="project" value="UniProtKB-KW"/>
</dbReference>
<proteinExistence type="inferred from homology"/>
<reference evidence="6" key="1">
    <citation type="submission" date="2017-09" db="EMBL/GenBank/DDBJ databases">
        <title>Depth-based differentiation of microbial function through sediment-hosted aquifers and enrichment of novel symbionts in the deep terrestrial subsurface.</title>
        <authorList>
            <person name="Probst A.J."/>
            <person name="Ladd B."/>
            <person name="Jarett J.K."/>
            <person name="Geller-Mcgrath D.E."/>
            <person name="Sieber C.M.K."/>
            <person name="Emerson J.B."/>
            <person name="Anantharaman K."/>
            <person name="Thomas B.C."/>
            <person name="Malmstrom R."/>
            <person name="Stieglmeier M."/>
            <person name="Klingl A."/>
            <person name="Woyke T."/>
            <person name="Ryan C.M."/>
            <person name="Banfield J.F."/>
        </authorList>
    </citation>
    <scope>NUCLEOTIDE SEQUENCE [LARGE SCALE GENOMIC DNA]</scope>
</reference>
<comment type="similarity">
    <text evidence="1">Belongs to the bacterial ribosomal protein bS1 family.</text>
</comment>
<dbReference type="GO" id="GO:0006412">
    <property type="term" value="P:translation"/>
    <property type="evidence" value="ECO:0007669"/>
    <property type="project" value="TreeGrafter"/>
</dbReference>
<dbReference type="PANTHER" id="PTHR10724:SF7">
    <property type="entry name" value="SMALL RIBOSOMAL SUBUNIT PROTEIN BS1C"/>
    <property type="match status" value="1"/>
</dbReference>
<keyword evidence="2" id="KW-0689">Ribosomal protein</keyword>
<dbReference type="Proteomes" id="UP000229336">
    <property type="component" value="Unassembled WGS sequence"/>
</dbReference>
<feature type="domain" description="S1 motif" evidence="4">
    <location>
        <begin position="129"/>
        <end position="196"/>
    </location>
</feature>
<dbReference type="Gene3D" id="2.40.50.140">
    <property type="entry name" value="Nucleic acid-binding proteins"/>
    <property type="match status" value="4"/>
</dbReference>
<name>A0A2M7TUL4_9BACT</name>
<dbReference type="InterPro" id="IPR003029">
    <property type="entry name" value="S1_domain"/>
</dbReference>
<feature type="domain" description="S1 motif" evidence="4">
    <location>
        <begin position="217"/>
        <end position="291"/>
    </location>
</feature>
<dbReference type="GO" id="GO:0003735">
    <property type="term" value="F:structural constituent of ribosome"/>
    <property type="evidence" value="ECO:0007669"/>
    <property type="project" value="TreeGrafter"/>
</dbReference>
<feature type="domain" description="S1 motif" evidence="4">
    <location>
        <begin position="308"/>
        <end position="370"/>
    </location>
</feature>
<dbReference type="PROSITE" id="PS50126">
    <property type="entry name" value="S1"/>
    <property type="match status" value="4"/>
</dbReference>
<dbReference type="AlphaFoldDB" id="A0A2M7TUL4"/>
<dbReference type="SMART" id="SM00316">
    <property type="entry name" value="S1"/>
    <property type="match status" value="4"/>
</dbReference>
<dbReference type="GO" id="GO:1990904">
    <property type="term" value="C:ribonucleoprotein complex"/>
    <property type="evidence" value="ECO:0007669"/>
    <property type="project" value="UniProtKB-KW"/>
</dbReference>
<dbReference type="Pfam" id="PF00575">
    <property type="entry name" value="S1"/>
    <property type="match status" value="3"/>
</dbReference>
<dbReference type="InterPro" id="IPR012340">
    <property type="entry name" value="NA-bd_OB-fold"/>
</dbReference>
<evidence type="ECO:0000259" key="4">
    <source>
        <dbReference type="PROSITE" id="PS50126"/>
    </source>
</evidence>
<gene>
    <name evidence="5" type="ORF">COY20_00890</name>
</gene>
<feature type="domain" description="S1 motif" evidence="4">
    <location>
        <begin position="44"/>
        <end position="111"/>
    </location>
</feature>
<comment type="caution">
    <text evidence="5">The sequence shown here is derived from an EMBL/GenBank/DDBJ whole genome shotgun (WGS) entry which is preliminary data.</text>
</comment>
<evidence type="ECO:0000313" key="5">
    <source>
        <dbReference type="EMBL" id="PIZ60764.1"/>
    </source>
</evidence>
<evidence type="ECO:0000313" key="6">
    <source>
        <dbReference type="Proteomes" id="UP000229336"/>
    </source>
</evidence>
<dbReference type="InterPro" id="IPR050437">
    <property type="entry name" value="Ribos_protein_bS1-like"/>
</dbReference>
<dbReference type="InterPro" id="IPR035104">
    <property type="entry name" value="Ribosomal_protein_S1-like"/>
</dbReference>
<evidence type="ECO:0000256" key="2">
    <source>
        <dbReference type="ARBA" id="ARBA00022980"/>
    </source>
</evidence>
<dbReference type="PANTHER" id="PTHR10724">
    <property type="entry name" value="30S RIBOSOMAL PROTEIN S1"/>
    <property type="match status" value="1"/>
</dbReference>
<dbReference type="EMBL" id="PFNX01000022">
    <property type="protein sequence ID" value="PIZ60764.1"/>
    <property type="molecule type" value="Genomic_DNA"/>
</dbReference>
<dbReference type="GO" id="GO:0003729">
    <property type="term" value="F:mRNA binding"/>
    <property type="evidence" value="ECO:0007669"/>
    <property type="project" value="TreeGrafter"/>
</dbReference>
<accession>A0A2M7TUL4</accession>